<gene>
    <name evidence="1" type="ORF">CK203_079476</name>
</gene>
<accession>A0A438CP10</accession>
<name>A0A438CP10_VITVI</name>
<protein>
    <recommendedName>
        <fullName evidence="3">Retrovirus-related Pol polyprotein from transposon TNT 1-94</fullName>
    </recommendedName>
</protein>
<proteinExistence type="predicted"/>
<evidence type="ECO:0000313" key="2">
    <source>
        <dbReference type="Proteomes" id="UP000288805"/>
    </source>
</evidence>
<dbReference type="EMBL" id="QGNW01002161">
    <property type="protein sequence ID" value="RVW24918.1"/>
    <property type="molecule type" value="Genomic_DNA"/>
</dbReference>
<reference evidence="1 2" key="1">
    <citation type="journal article" date="2018" name="PLoS Genet.">
        <title>Population sequencing reveals clonal diversity and ancestral inbreeding in the grapevine cultivar Chardonnay.</title>
        <authorList>
            <person name="Roach M.J."/>
            <person name="Johnson D.L."/>
            <person name="Bohlmann J."/>
            <person name="van Vuuren H.J."/>
            <person name="Jones S.J."/>
            <person name="Pretorius I.S."/>
            <person name="Schmidt S.A."/>
            <person name="Borneman A.R."/>
        </authorList>
    </citation>
    <scope>NUCLEOTIDE SEQUENCE [LARGE SCALE GENOMIC DNA]</scope>
    <source>
        <strain evidence="2">cv. Chardonnay</strain>
        <tissue evidence="1">Leaf</tissue>
    </source>
</reference>
<dbReference type="AlphaFoldDB" id="A0A438CP10"/>
<dbReference type="PANTHER" id="PTHR35317">
    <property type="entry name" value="OS04G0629600 PROTEIN"/>
    <property type="match status" value="1"/>
</dbReference>
<dbReference type="Proteomes" id="UP000288805">
    <property type="component" value="Unassembled WGS sequence"/>
</dbReference>
<organism evidence="1 2">
    <name type="scientific">Vitis vinifera</name>
    <name type="common">Grape</name>
    <dbReference type="NCBI Taxonomy" id="29760"/>
    <lineage>
        <taxon>Eukaryota</taxon>
        <taxon>Viridiplantae</taxon>
        <taxon>Streptophyta</taxon>
        <taxon>Embryophyta</taxon>
        <taxon>Tracheophyta</taxon>
        <taxon>Spermatophyta</taxon>
        <taxon>Magnoliopsida</taxon>
        <taxon>eudicotyledons</taxon>
        <taxon>Gunneridae</taxon>
        <taxon>Pentapetalae</taxon>
        <taxon>rosids</taxon>
        <taxon>Vitales</taxon>
        <taxon>Vitaceae</taxon>
        <taxon>Viteae</taxon>
        <taxon>Vitis</taxon>
    </lineage>
</organism>
<dbReference type="Pfam" id="PF14223">
    <property type="entry name" value="Retrotran_gag_2"/>
    <property type="match status" value="1"/>
</dbReference>
<dbReference type="PANTHER" id="PTHR35317:SF23">
    <property type="entry name" value="OS04G0629600 PROTEIN"/>
    <property type="match status" value="1"/>
</dbReference>
<sequence>MDIDYAIRKDKPAITDTNTIAKKALYEQWERSNRLSVMFINTKISTDKALTSTLIMKFSSLRLTDVSGAREHIMQMRDIAAQLKTLEVEMFDFFLVHYILNTLPQQYEPFKIAYNTHKDNWSVNEILTMCVQKEGRLKMELGYVKLKEANGNIPMASLSAKFRMPDIERPQAPLQPYDQTYPSPTLVQPCYVILGTERPLVSYPALVSAPFALRIPRQFSQLGLRDQGLVHLGQLNVTTNPLPAHTSHAIPPPTDDIHFMDFTEPDDRIHMLSWDDYESKTIVVDESYEDVRYAIRGGRVVQQQPPIVARPLESDATREEIRQRTMRF</sequence>
<comment type="caution">
    <text evidence="1">The sequence shown here is derived from an EMBL/GenBank/DDBJ whole genome shotgun (WGS) entry which is preliminary data.</text>
</comment>
<evidence type="ECO:0008006" key="3">
    <source>
        <dbReference type="Google" id="ProtNLM"/>
    </source>
</evidence>
<evidence type="ECO:0000313" key="1">
    <source>
        <dbReference type="EMBL" id="RVW24918.1"/>
    </source>
</evidence>